<reference evidence="3 7" key="3">
    <citation type="submission" date="2019-07" db="EMBL/GenBank/DDBJ databases">
        <title>Whole genome shotgun sequence of Clostridium butyricum NBRC 3858.</title>
        <authorList>
            <person name="Hosoyama A."/>
            <person name="Uohara A."/>
            <person name="Ohji S."/>
            <person name="Ichikawa N."/>
        </authorList>
    </citation>
    <scope>NUCLEOTIDE SEQUENCE [LARGE SCALE GENOMIC DNA]</scope>
    <source>
        <strain evidence="3 7">NBRC 3858</strain>
    </source>
</reference>
<gene>
    <name evidence="5" type="ORF">AWN73_02355</name>
    <name evidence="3" type="ORF">CBU02nite_08320</name>
    <name evidence="2" type="ORF">DRB99_10390</name>
    <name evidence="4" type="ORF">GND98_002280</name>
</gene>
<dbReference type="Proteomes" id="UP000474042">
    <property type="component" value="Unassembled WGS sequence"/>
</dbReference>
<reference evidence="4 8" key="4">
    <citation type="submission" date="2020-01" db="EMBL/GenBank/DDBJ databases">
        <title>Genome sequence of a 1,3-propanediol producer, Clostridium butyricum S3.</title>
        <authorList>
            <person name="Zhou J."/>
        </authorList>
    </citation>
    <scope>NUCLEOTIDE SEQUENCE [LARGE SCALE GENOMIC DNA]</scope>
    <source>
        <strain evidence="4 8">S3</strain>
    </source>
</reference>
<dbReference type="EMBL" id="BKBC01000007">
    <property type="protein sequence ID" value="GEQ20326.1"/>
    <property type="molecule type" value="Genomic_DNA"/>
</dbReference>
<evidence type="ECO:0000313" key="5">
    <source>
        <dbReference type="EMBL" id="PPV15946.1"/>
    </source>
</evidence>
<keyword evidence="5" id="KW-0540">Nuclease</keyword>
<evidence type="ECO:0000313" key="2">
    <source>
        <dbReference type="EMBL" id="AXB85361.1"/>
    </source>
</evidence>
<dbReference type="InterPro" id="IPR005135">
    <property type="entry name" value="Endo/exonuclease/phosphatase"/>
</dbReference>
<evidence type="ECO:0000313" key="7">
    <source>
        <dbReference type="Proteomes" id="UP000321089"/>
    </source>
</evidence>
<reference evidence="5 6" key="1">
    <citation type="submission" date="2016-01" db="EMBL/GenBank/DDBJ databases">
        <title>Characterization of the Clostridium difficile lineages that are prevalent in Hong Kong and China.</title>
        <authorList>
            <person name="Kwok J.S.-L."/>
            <person name="Lam W.-Y."/>
            <person name="Ip M."/>
            <person name="Chan T.-F."/>
            <person name="Hawkey P.M."/>
            <person name="Tsui S.K.-W."/>
        </authorList>
    </citation>
    <scope>NUCLEOTIDE SEQUENCE [LARGE SCALE GENOMIC DNA]</scope>
    <source>
        <strain evidence="5 6">300064</strain>
    </source>
</reference>
<evidence type="ECO:0000313" key="8">
    <source>
        <dbReference type="Proteomes" id="UP000474042"/>
    </source>
</evidence>
<dbReference type="PANTHER" id="PTHR12121:SF36">
    <property type="entry name" value="ENDONUCLEASE_EXONUCLEASE_PHOSPHATASE DOMAIN-CONTAINING PROTEIN"/>
    <property type="match status" value="1"/>
</dbReference>
<dbReference type="Gene3D" id="3.60.10.10">
    <property type="entry name" value="Endonuclease/exonuclease/phosphatase"/>
    <property type="match status" value="1"/>
</dbReference>
<dbReference type="InterPro" id="IPR050410">
    <property type="entry name" value="CCR4/nocturin_mRNA_transcr"/>
</dbReference>
<protein>
    <submittedName>
        <fullName evidence="5">Endonuclease</fullName>
    </submittedName>
</protein>
<evidence type="ECO:0000313" key="3">
    <source>
        <dbReference type="EMBL" id="GEQ20326.1"/>
    </source>
</evidence>
<dbReference type="Pfam" id="PF03372">
    <property type="entry name" value="Exo_endo_phos"/>
    <property type="match status" value="1"/>
</dbReference>
<dbReference type="CDD" id="cd09083">
    <property type="entry name" value="EEP-1"/>
    <property type="match status" value="1"/>
</dbReference>
<dbReference type="PANTHER" id="PTHR12121">
    <property type="entry name" value="CARBON CATABOLITE REPRESSOR PROTEIN 4"/>
    <property type="match status" value="1"/>
</dbReference>
<dbReference type="EMBL" id="WOFV02000004">
    <property type="protein sequence ID" value="NAS16734.1"/>
    <property type="molecule type" value="Genomic_DNA"/>
</dbReference>
<keyword evidence="5" id="KW-0378">Hydrolase</keyword>
<dbReference type="Proteomes" id="UP000321089">
    <property type="component" value="Unassembled WGS sequence"/>
</dbReference>
<evidence type="ECO:0000313" key="4">
    <source>
        <dbReference type="EMBL" id="NAS16734.1"/>
    </source>
</evidence>
<dbReference type="EMBL" id="LRDH01000096">
    <property type="protein sequence ID" value="PPV15946.1"/>
    <property type="molecule type" value="Genomic_DNA"/>
</dbReference>
<evidence type="ECO:0000313" key="6">
    <source>
        <dbReference type="Proteomes" id="UP000238081"/>
    </source>
</evidence>
<keyword evidence="5" id="KW-0255">Endonuclease</keyword>
<name>A0A2S7FCM8_CLOBU</name>
<dbReference type="InterPro" id="IPR036691">
    <property type="entry name" value="Endo/exonu/phosph_ase_sf"/>
</dbReference>
<dbReference type="GO" id="GO:0004519">
    <property type="term" value="F:endonuclease activity"/>
    <property type="evidence" value="ECO:0007669"/>
    <property type="project" value="UniProtKB-KW"/>
</dbReference>
<dbReference type="EMBL" id="CP030775">
    <property type="protein sequence ID" value="AXB85361.1"/>
    <property type="molecule type" value="Genomic_DNA"/>
</dbReference>
<evidence type="ECO:0000259" key="1">
    <source>
        <dbReference type="Pfam" id="PF03372"/>
    </source>
</evidence>
<reference evidence="2" key="2">
    <citation type="submission" date="2018-07" db="EMBL/GenBank/DDBJ databases">
        <title>Complete genome sequence of Clostridium butyricum S-45-5 isolated from human feces.</title>
        <authorList>
            <person name="Chang Y.-H."/>
            <person name="Shin Y."/>
        </authorList>
    </citation>
    <scope>NUCLEOTIDE SEQUENCE [LARGE SCALE GENOMIC DNA]</scope>
    <source>
        <strain evidence="2">S-45-5</strain>
    </source>
</reference>
<dbReference type="AlphaFoldDB" id="A0A2S7FCM8"/>
<dbReference type="Proteomes" id="UP000238081">
    <property type="component" value="Unassembled WGS sequence"/>
</dbReference>
<dbReference type="RefSeq" id="WP_027635958.1">
    <property type="nucleotide sequence ID" value="NZ_BKBB01000008.1"/>
</dbReference>
<dbReference type="GO" id="GO:0000175">
    <property type="term" value="F:3'-5'-RNA exonuclease activity"/>
    <property type="evidence" value="ECO:0007669"/>
    <property type="project" value="TreeGrafter"/>
</dbReference>
<sequence>MKVMTFNLRCDFPLDINNRWKNRRHITYNIIDKYKCDIIGTQEATENMYKDIKKNSDNYNIIGTPRSRKFFVERNDILVKNENKIIESKTFWLSDTPDTVGSSKWFSVFPRICTTAVIELSNKVKIRVCNSHLDCFTSKAREYELKRLMELIEEEQIKEDLPIIIMGDFNSGPDSKLIKNLSSGVYGSKKVSAVQEYDKRLYMNSTMSMFKGKEKGLHIDYIFVSEEFKVNNVEIVRYNENGKYPSDHYPLMADIELI</sequence>
<proteinExistence type="predicted"/>
<dbReference type="SUPFAM" id="SSF56219">
    <property type="entry name" value="DNase I-like"/>
    <property type="match status" value="1"/>
</dbReference>
<organism evidence="5 6">
    <name type="scientific">Clostridium butyricum</name>
    <dbReference type="NCBI Taxonomy" id="1492"/>
    <lineage>
        <taxon>Bacteria</taxon>
        <taxon>Bacillati</taxon>
        <taxon>Bacillota</taxon>
        <taxon>Clostridia</taxon>
        <taxon>Eubacteriales</taxon>
        <taxon>Clostridiaceae</taxon>
        <taxon>Clostridium</taxon>
    </lineage>
</organism>
<accession>A0A2S7FCM8</accession>
<feature type="domain" description="Endonuclease/exonuclease/phosphatase" evidence="1">
    <location>
        <begin position="4"/>
        <end position="248"/>
    </location>
</feature>